<dbReference type="InterPro" id="IPR027417">
    <property type="entry name" value="P-loop_NTPase"/>
</dbReference>
<dbReference type="Pfam" id="PF13175">
    <property type="entry name" value="AAA_15"/>
    <property type="match status" value="1"/>
</dbReference>
<organism evidence="2 3">
    <name type="scientific">Brachyspira hyodysenteriae ATCC 27164</name>
    <dbReference type="NCBI Taxonomy" id="1266923"/>
    <lineage>
        <taxon>Bacteria</taxon>
        <taxon>Pseudomonadati</taxon>
        <taxon>Spirochaetota</taxon>
        <taxon>Spirochaetia</taxon>
        <taxon>Brachyspirales</taxon>
        <taxon>Brachyspiraceae</taxon>
        <taxon>Brachyspira</taxon>
    </lineage>
</organism>
<dbReference type="SUPFAM" id="SSF52540">
    <property type="entry name" value="P-loop containing nucleoside triphosphate hydrolases"/>
    <property type="match status" value="1"/>
</dbReference>
<evidence type="ECO:0000313" key="2">
    <source>
        <dbReference type="EMBL" id="ANN62926.1"/>
    </source>
</evidence>
<reference evidence="3" key="2">
    <citation type="journal article" date="2017" name="Genome Announc.">
        <title>Correction for Mirajkar et al., Complete Genome Sequence of Brachyspira hyodysenteriae Type Strain B78 (ATCC 27164).</title>
        <authorList>
            <person name="Mirajkar N.S."/>
            <person name="Johnson T.J."/>
            <person name="Gebhart C.J."/>
        </authorList>
    </citation>
    <scope>NUCLEOTIDE SEQUENCE [LARGE SCALE GENOMIC DNA]</scope>
    <source>
        <strain evidence="3">B78</strain>
    </source>
</reference>
<dbReference type="KEGG" id="bhd:BHYOB78_03335"/>
<evidence type="ECO:0000313" key="3">
    <source>
        <dbReference type="Proteomes" id="UP000092328"/>
    </source>
</evidence>
<dbReference type="InterPro" id="IPR051396">
    <property type="entry name" value="Bact_Antivir_Def_Nuclease"/>
</dbReference>
<dbReference type="AlphaFoldDB" id="A0A3B6VWH1"/>
<feature type="domain" description="Endonuclease GajA/Old nuclease/RecF-like AAA" evidence="1">
    <location>
        <begin position="2"/>
        <end position="381"/>
    </location>
</feature>
<sequence length="445" mass="52284">MELQLRNIGMIKEADITLDGLTLIAGENDTGKSTVGKALYSVVAGLNNAEKNYKEYVEEIKIYPILRNIVRKLENEFLKKWKDEHSLIRIRDLDFVGFQQYIGETLEHFIFDTNNLNNNFFNEYKKNLQEYDLYNCIENDIKEYFNILANKPNINEIKHYSIKQHILNELKNNIQSFNCEKSNISILEDNNKIINIDIINNQFNDDELIGNVYASNITYIETPFIFNIIENYITPYKLKKYTVDNHLIDLSKKIIENRNKSIIDTDYSLFEEFNKIKRISDKIQNNINGSIEYDNIKDTMFFKKNNNYIELSNTAVGIKSFAIIDLLLKAGIFNDKHILILDEPEVHLHPKWQIEYAKLMVKMAEELDIQILINSHSPYFIEAIQKYSEKSEKIADKTNFYLSEKQDDGYAVIKNVNDDIESIYKTLADAYRKLDEDTLWNESEK</sequence>
<dbReference type="PANTHER" id="PTHR43581">
    <property type="entry name" value="ATP/GTP PHOSPHATASE"/>
    <property type="match status" value="1"/>
</dbReference>
<evidence type="ECO:0000259" key="1">
    <source>
        <dbReference type="Pfam" id="PF13175"/>
    </source>
</evidence>
<proteinExistence type="predicted"/>
<name>A0A3B6VWH1_BRAHO</name>
<dbReference type="RefSeq" id="WP_020064143.1">
    <property type="nucleotide sequence ID" value="NZ_CP015910.2"/>
</dbReference>
<reference evidence="3" key="1">
    <citation type="journal article" date="2016" name="Genome Announc.">
        <title>Complete Genome Sequence of Brachyspira hyodysenteriae Type Strain B78 (ATCC 27164).</title>
        <authorList>
            <person name="Mirajkar N.S."/>
            <person name="Johnson T.J."/>
            <person name="Gebhart C.J."/>
        </authorList>
    </citation>
    <scope>NUCLEOTIDE SEQUENCE [LARGE SCALE GENOMIC DNA]</scope>
    <source>
        <strain evidence="3">B78</strain>
    </source>
</reference>
<keyword evidence="3" id="KW-1185">Reference proteome</keyword>
<dbReference type="Proteomes" id="UP000092328">
    <property type="component" value="Chromosome"/>
</dbReference>
<dbReference type="PANTHER" id="PTHR43581:SF2">
    <property type="entry name" value="EXCINUCLEASE ATPASE SUBUNIT"/>
    <property type="match status" value="1"/>
</dbReference>
<dbReference type="InterPro" id="IPR041685">
    <property type="entry name" value="AAA_GajA/Old/RecF-like"/>
</dbReference>
<protein>
    <recommendedName>
        <fullName evidence="1">Endonuclease GajA/Old nuclease/RecF-like AAA domain-containing protein</fullName>
    </recommendedName>
</protein>
<dbReference type="Gene3D" id="3.40.50.300">
    <property type="entry name" value="P-loop containing nucleotide triphosphate hydrolases"/>
    <property type="match status" value="2"/>
</dbReference>
<dbReference type="EMBL" id="CP015910">
    <property type="protein sequence ID" value="ANN62926.1"/>
    <property type="molecule type" value="Genomic_DNA"/>
</dbReference>
<dbReference type="OrthoDB" id="354197at2"/>
<gene>
    <name evidence="2" type="ORF">BHYOB78_03335</name>
</gene>
<accession>A0A3B6VWH1</accession>